<keyword evidence="5 6" id="KW-0472">Membrane</keyword>
<keyword evidence="4 6" id="KW-1133">Transmembrane helix</keyword>
<evidence type="ECO:0000256" key="4">
    <source>
        <dbReference type="ARBA" id="ARBA00022989"/>
    </source>
</evidence>
<keyword evidence="8" id="KW-1185">Reference proteome</keyword>
<feature type="transmembrane region" description="Helical" evidence="6">
    <location>
        <begin position="12"/>
        <end position="33"/>
    </location>
</feature>
<feature type="transmembrane region" description="Helical" evidence="6">
    <location>
        <begin position="147"/>
        <end position="172"/>
    </location>
</feature>
<dbReference type="PANTHER" id="PTHR30250">
    <property type="entry name" value="PST FAMILY PREDICTED COLANIC ACID TRANSPORTER"/>
    <property type="match status" value="1"/>
</dbReference>
<feature type="transmembrane region" description="Helical" evidence="6">
    <location>
        <begin position="192"/>
        <end position="213"/>
    </location>
</feature>
<dbReference type="InterPro" id="IPR050833">
    <property type="entry name" value="Poly_Biosynth_Transport"/>
</dbReference>
<dbReference type="RefSeq" id="WP_069836972.1">
    <property type="nucleotide sequence ID" value="NZ_MDGQ01000005.1"/>
</dbReference>
<keyword evidence="3 6" id="KW-0812">Transmembrane</keyword>
<proteinExistence type="predicted"/>
<protein>
    <submittedName>
        <fullName evidence="7">Uncharacterized protein</fullName>
    </submittedName>
</protein>
<dbReference type="Proteomes" id="UP000095552">
    <property type="component" value="Unassembled WGS sequence"/>
</dbReference>
<feature type="transmembrane region" description="Helical" evidence="6">
    <location>
        <begin position="408"/>
        <end position="428"/>
    </location>
</feature>
<feature type="transmembrane region" description="Helical" evidence="6">
    <location>
        <begin position="466"/>
        <end position="486"/>
    </location>
</feature>
<evidence type="ECO:0000313" key="7">
    <source>
        <dbReference type="EMBL" id="OEK05468.1"/>
    </source>
</evidence>
<dbReference type="STRING" id="1563681.BFP71_18975"/>
<dbReference type="AlphaFoldDB" id="A0A1E5T268"/>
<feature type="transmembrane region" description="Helical" evidence="6">
    <location>
        <begin position="316"/>
        <end position="339"/>
    </location>
</feature>
<name>A0A1E5T268_9BACT</name>
<feature type="transmembrane region" description="Helical" evidence="6">
    <location>
        <begin position="234"/>
        <end position="254"/>
    </location>
</feature>
<feature type="transmembrane region" description="Helical" evidence="6">
    <location>
        <begin position="116"/>
        <end position="135"/>
    </location>
</feature>
<reference evidence="7 8" key="1">
    <citation type="submission" date="2016-08" db="EMBL/GenBank/DDBJ databases">
        <title>Draft genome of Fabibacter sp. strain SK-8.</title>
        <authorList>
            <person name="Wong S.-K."/>
            <person name="Hamasaki K."/>
            <person name="Yoshizawa S."/>
        </authorList>
    </citation>
    <scope>NUCLEOTIDE SEQUENCE [LARGE SCALE GENOMIC DNA]</scope>
    <source>
        <strain evidence="7 8">SK-8</strain>
    </source>
</reference>
<accession>A0A1E5T268</accession>
<evidence type="ECO:0000256" key="5">
    <source>
        <dbReference type="ARBA" id="ARBA00023136"/>
    </source>
</evidence>
<feature type="transmembrane region" description="Helical" evidence="6">
    <location>
        <begin position="440"/>
        <end position="460"/>
    </location>
</feature>
<dbReference type="Pfam" id="PF01943">
    <property type="entry name" value="Polysacc_synt"/>
    <property type="match status" value="1"/>
</dbReference>
<feature type="transmembrane region" description="Helical" evidence="6">
    <location>
        <begin position="78"/>
        <end position="101"/>
    </location>
</feature>
<gene>
    <name evidence="7" type="ORF">BFP71_18975</name>
</gene>
<feature type="transmembrane region" description="Helical" evidence="6">
    <location>
        <begin position="45"/>
        <end position="66"/>
    </location>
</feature>
<dbReference type="InterPro" id="IPR002797">
    <property type="entry name" value="Polysacc_synth"/>
</dbReference>
<feature type="transmembrane region" description="Helical" evidence="6">
    <location>
        <begin position="274"/>
        <end position="295"/>
    </location>
</feature>
<feature type="transmembrane region" description="Helical" evidence="6">
    <location>
        <begin position="351"/>
        <end position="371"/>
    </location>
</feature>
<dbReference type="OrthoDB" id="9814608at2"/>
<keyword evidence="2" id="KW-1003">Cell membrane</keyword>
<evidence type="ECO:0000256" key="3">
    <source>
        <dbReference type="ARBA" id="ARBA00022692"/>
    </source>
</evidence>
<evidence type="ECO:0000256" key="1">
    <source>
        <dbReference type="ARBA" id="ARBA00004651"/>
    </source>
</evidence>
<dbReference type="GO" id="GO:0005886">
    <property type="term" value="C:plasma membrane"/>
    <property type="evidence" value="ECO:0007669"/>
    <property type="project" value="UniProtKB-SubCell"/>
</dbReference>
<dbReference type="EMBL" id="MDGQ01000005">
    <property type="protein sequence ID" value="OEK05468.1"/>
    <property type="molecule type" value="Genomic_DNA"/>
</dbReference>
<evidence type="ECO:0000256" key="6">
    <source>
        <dbReference type="SAM" id="Phobius"/>
    </source>
</evidence>
<evidence type="ECO:0000313" key="8">
    <source>
        <dbReference type="Proteomes" id="UP000095552"/>
    </source>
</evidence>
<comment type="subcellular location">
    <subcellularLocation>
        <location evidence="1">Cell membrane</location>
        <topology evidence="1">Multi-pass membrane protein</topology>
    </subcellularLocation>
</comment>
<dbReference type="PANTHER" id="PTHR30250:SF11">
    <property type="entry name" value="O-ANTIGEN TRANSPORTER-RELATED"/>
    <property type="match status" value="1"/>
</dbReference>
<organism evidence="7 8">
    <name type="scientific">Roseivirga misakiensis</name>
    <dbReference type="NCBI Taxonomy" id="1563681"/>
    <lineage>
        <taxon>Bacteria</taxon>
        <taxon>Pseudomonadati</taxon>
        <taxon>Bacteroidota</taxon>
        <taxon>Cytophagia</taxon>
        <taxon>Cytophagales</taxon>
        <taxon>Roseivirgaceae</taxon>
        <taxon>Roseivirga</taxon>
    </lineage>
</organism>
<feature type="transmembrane region" description="Helical" evidence="6">
    <location>
        <begin position="383"/>
        <end position="402"/>
    </location>
</feature>
<comment type="caution">
    <text evidence="7">The sequence shown here is derived from an EMBL/GenBank/DDBJ whole genome shotgun (WGS) entry which is preliminary data.</text>
</comment>
<sequence length="504" mass="56461">MSQIKKLAGQTAYYGISSILGRVLNFLLLPIWTGRLETDQYGAVTVSYAYVALCLIVFTFGMETAFFRFSGKENNPKIYNSSATAVLTISGILSTLIFLFANPIAGLLGSGVQESYIQYLAVILFIDGMVAMPFAKLRLEQKALKFAIIKVTVISATIILNLLFIAVLPDIYNGAYLESLQASVQRFYNPDYGIGYIFLANLVANSLYLPLLWKQFIQIKLQIDWQTFKPMLGYAWPIFLMGLGGIFNEQGYALILEHVATDDLATTPKDALGIFSSAFKLSVIMMLGIQAFRYAAEPFFFSHADNKQAPALFGRIMHYFVCFNLVVLVAVALNIELISDVFLRDDDYKQALFVLPILLVAKLFYGIYVNLSVWFKLTDKTIYGTYYALIGAVITLIGNILLIKHLGYYGSALTALACYGTMSILCYLKGRQAFPIPYNFKPLFIYLILALAIVYGADLIVISNTWMAYGIDILITLVFVFVMYWLEGRNIQYKPVKSNNPQAH</sequence>
<evidence type="ECO:0000256" key="2">
    <source>
        <dbReference type="ARBA" id="ARBA00022475"/>
    </source>
</evidence>